<feature type="repeat" description="WD" evidence="3">
    <location>
        <begin position="829"/>
        <end position="870"/>
    </location>
</feature>
<dbReference type="AlphaFoldDB" id="A0A7Z0WSF4"/>
<evidence type="ECO:0000313" key="6">
    <source>
        <dbReference type="EMBL" id="OLF14053.1"/>
    </source>
</evidence>
<comment type="caution">
    <text evidence="6">The sequence shown here is derived from an EMBL/GenBank/DDBJ whole genome shotgun (WGS) entry which is preliminary data.</text>
</comment>
<dbReference type="InterPro" id="IPR019775">
    <property type="entry name" value="WD40_repeat_CS"/>
</dbReference>
<evidence type="ECO:0000259" key="5">
    <source>
        <dbReference type="Pfam" id="PF20703"/>
    </source>
</evidence>
<dbReference type="InterPro" id="IPR036322">
    <property type="entry name" value="WD40_repeat_dom_sf"/>
</dbReference>
<keyword evidence="1 3" id="KW-0853">WD repeat</keyword>
<keyword evidence="7" id="KW-1185">Reference proteome</keyword>
<dbReference type="InterPro" id="IPR001680">
    <property type="entry name" value="WD40_rpt"/>
</dbReference>
<dbReference type="InterPro" id="IPR011047">
    <property type="entry name" value="Quinoprotein_ADH-like_sf"/>
</dbReference>
<evidence type="ECO:0000256" key="2">
    <source>
        <dbReference type="ARBA" id="ARBA00022737"/>
    </source>
</evidence>
<feature type="repeat" description="WD" evidence="3">
    <location>
        <begin position="1098"/>
        <end position="1139"/>
    </location>
</feature>
<feature type="repeat" description="WD" evidence="3">
    <location>
        <begin position="566"/>
        <end position="587"/>
    </location>
</feature>
<dbReference type="InterPro" id="IPR020472">
    <property type="entry name" value="WD40_PAC1"/>
</dbReference>
<dbReference type="SUPFAM" id="SSF50978">
    <property type="entry name" value="WD40 repeat-like"/>
    <property type="match status" value="1"/>
</dbReference>
<dbReference type="SUPFAM" id="SSF50998">
    <property type="entry name" value="Quinoprotein alcohol dehydrogenase-like"/>
    <property type="match status" value="1"/>
</dbReference>
<dbReference type="Pfam" id="PF00400">
    <property type="entry name" value="WD40"/>
    <property type="match status" value="7"/>
</dbReference>
<dbReference type="SMART" id="SM00320">
    <property type="entry name" value="WD40"/>
    <property type="match status" value="12"/>
</dbReference>
<accession>A0A7Z0WSF4</accession>
<dbReference type="PANTHER" id="PTHR19879">
    <property type="entry name" value="TRANSCRIPTION INITIATION FACTOR TFIID"/>
    <property type="match status" value="1"/>
</dbReference>
<gene>
    <name evidence="6" type="ORF">BLA60_02460</name>
</gene>
<dbReference type="Gene3D" id="2.130.10.10">
    <property type="entry name" value="YVTN repeat-like/Quinoprotein amine dehydrogenase"/>
    <property type="match status" value="4"/>
</dbReference>
<evidence type="ECO:0000256" key="4">
    <source>
        <dbReference type="SAM" id="MobiDB-lite"/>
    </source>
</evidence>
<dbReference type="Proteomes" id="UP000185696">
    <property type="component" value="Unassembled WGS sequence"/>
</dbReference>
<dbReference type="PROSITE" id="PS50294">
    <property type="entry name" value="WD_REPEATS_REGION"/>
    <property type="match status" value="5"/>
</dbReference>
<dbReference type="InterPro" id="IPR015943">
    <property type="entry name" value="WD40/YVTN_repeat-like_dom_sf"/>
</dbReference>
<dbReference type="PROSITE" id="PS50082">
    <property type="entry name" value="WD_REPEATS_2"/>
    <property type="match status" value="6"/>
</dbReference>
<feature type="region of interest" description="Disordered" evidence="4">
    <location>
        <begin position="914"/>
        <end position="934"/>
    </location>
</feature>
<dbReference type="InterPro" id="IPR027417">
    <property type="entry name" value="P-loop_NTPase"/>
</dbReference>
<dbReference type="SUPFAM" id="SSF52540">
    <property type="entry name" value="P-loop containing nucleoside triphosphate hydrolases"/>
    <property type="match status" value="1"/>
</dbReference>
<sequence length="1210" mass="126638">MSPAGERAASVRLDATAHDHARIHQAGRDLHVHYGDGVRRTEPAPADCPYPGLAPFGQDDARWFFGRDRLTADLLTHLDERGRTGGVQVVLAPSGAGKSSLLRAGLAAALARGALPGSAGWRQQVITPTAAPLAVLADAITALDGDPGTGAVLVVDQFEELFTLCDDDTRRHQFVDEITRLADDRTCLVVIGVRADFYADCVNHPGLRAALQDRPVVVGPMTEDELREVIVHPARDAGLDLEPALVELLLRDLGAGVDGYPAGRLPLLAHALRVAWQQRHGATLTVDGYRTTGGISGAVAKTADRVCAELGGIGGAADDAADDAAVRSLFLRLVRLGDGAEDTRRCVARAELTASSDDPARTAAIIDAFTSARLLTQDHDTQDRDTVEITHEALLRGWPRLRRWIDADRAGRLLRQRVEESALAWDRAGRDPALLYRGSRLDDARSLATDSPVVRAFVGAADRQRRRAARRRTGTVAVLAMLTVVASVAALVAAQQQREARDQRDLAVANRVEAEAARLRGTDASLAARLDLVRHRLRPDERTATQLVQDANSPLYSVLPEGSAAAFDADGGLMATAGPDERLRLWDAGDPADPVPLGESTAGAAHTLALSPDGDTVATAGYGDDSGGVGTEARLWDVSDPARPVPAGGLFGRYLDDVIDVRFSPDGAVLAAVGRGGIAFWDVTDRDRPVARGRVDAAGESVHGAAFSPDGRLVAVVEDESVRLWEVTGAPVPAGPPVTAHDGFAATVAFGPDGIMATGGLDGAVRLWDVTDRARPAPLADLVDAHAGEVNAVTFSRDGTTLASASFDGTVRLWDLADPRTPLAQGHPLRGHTKSVLSVAFHPAGSALVSVGEDDTVRLWTLPTRATGATDTVWDLAFSPDGRTMAAATGSFAEPGAATVAVWDVADPDRPAPLGPLPGPTGLGGSPAFRRDGRVLGTAGEDGLRLWDLTDPAAPAPLGRVALRRTGDVLSTPALAFHPGGDTAAVIDTVGVVALVDVSDPAAPVLAGRLPGDVVVNAVAFDPVRGRLATAEGELVRLWDVADPAVPVPLGEPLTGQDGWAGLEFGPDGNTLVSLDGEDTIRFRDVSDVDSPGPVRELAGHTDSVNAVAFGPDGRTLASASADDTVGLWDLTTGRRLGQPLTNHTDVVRAVAFGPGGVLATAGSDRTIRLWRTDAAAAPALICASTRGTVTATQWRRYVGDDVPVDPPCD</sequence>
<evidence type="ECO:0000256" key="1">
    <source>
        <dbReference type="ARBA" id="ARBA00022574"/>
    </source>
</evidence>
<dbReference type="Pfam" id="PF20703">
    <property type="entry name" value="nSTAND1"/>
    <property type="match status" value="1"/>
</dbReference>
<dbReference type="CDD" id="cd00200">
    <property type="entry name" value="WD40"/>
    <property type="match status" value="2"/>
</dbReference>
<dbReference type="RefSeq" id="WP_075131001.1">
    <property type="nucleotide sequence ID" value="NZ_MSIF01000001.1"/>
</dbReference>
<evidence type="ECO:0000256" key="3">
    <source>
        <dbReference type="PROSITE-ProRule" id="PRU00221"/>
    </source>
</evidence>
<evidence type="ECO:0000313" key="7">
    <source>
        <dbReference type="Proteomes" id="UP000185696"/>
    </source>
</evidence>
<feature type="repeat" description="WD" evidence="3">
    <location>
        <begin position="738"/>
        <end position="770"/>
    </location>
</feature>
<dbReference type="PRINTS" id="PR00320">
    <property type="entry name" value="GPROTEINBRPT"/>
</dbReference>
<keyword evidence="2" id="KW-0677">Repeat</keyword>
<dbReference type="PROSITE" id="PS00678">
    <property type="entry name" value="WD_REPEATS_1"/>
    <property type="match status" value="4"/>
</dbReference>
<dbReference type="OrthoDB" id="192618at2"/>
<protein>
    <recommendedName>
        <fullName evidence="5">Novel STAND NTPase 1 domain-containing protein</fullName>
    </recommendedName>
</protein>
<name>A0A7Z0WSF4_9PSEU</name>
<reference evidence="6 7" key="1">
    <citation type="submission" date="2016-12" db="EMBL/GenBank/DDBJ databases">
        <title>The draft genome sequence of Actinophytocola xinjiangensis.</title>
        <authorList>
            <person name="Wang W."/>
            <person name="Yuan L."/>
        </authorList>
    </citation>
    <scope>NUCLEOTIDE SEQUENCE [LARGE SCALE GENOMIC DNA]</scope>
    <source>
        <strain evidence="6 7">CGMCC 4.4663</strain>
    </source>
</reference>
<feature type="repeat" description="WD" evidence="3">
    <location>
        <begin position="1141"/>
        <end position="1171"/>
    </location>
</feature>
<dbReference type="EMBL" id="MSIF01000001">
    <property type="protein sequence ID" value="OLF14053.1"/>
    <property type="molecule type" value="Genomic_DNA"/>
</dbReference>
<feature type="domain" description="Novel STAND NTPase 1" evidence="5">
    <location>
        <begin position="49"/>
        <end position="432"/>
    </location>
</feature>
<proteinExistence type="predicted"/>
<dbReference type="InterPro" id="IPR049052">
    <property type="entry name" value="nSTAND1"/>
</dbReference>
<dbReference type="PANTHER" id="PTHR19879:SF9">
    <property type="entry name" value="TRANSCRIPTION INITIATION FACTOR TFIID SUBUNIT 5"/>
    <property type="match status" value="1"/>
</dbReference>
<feature type="repeat" description="WD" evidence="3">
    <location>
        <begin position="783"/>
        <end position="824"/>
    </location>
</feature>
<organism evidence="6 7">
    <name type="scientific">Actinophytocola xinjiangensis</name>
    <dbReference type="NCBI Taxonomy" id="485602"/>
    <lineage>
        <taxon>Bacteria</taxon>
        <taxon>Bacillati</taxon>
        <taxon>Actinomycetota</taxon>
        <taxon>Actinomycetes</taxon>
        <taxon>Pseudonocardiales</taxon>
        <taxon>Pseudonocardiaceae</taxon>
    </lineage>
</organism>